<gene>
    <name evidence="2" type="ORF">GCK32_011795</name>
</gene>
<keyword evidence="3" id="KW-1185">Reference proteome</keyword>
<dbReference type="AlphaFoldDB" id="A0AAN8FE54"/>
<name>A0AAN8FE54_TRICO</name>
<dbReference type="EMBL" id="WIXE01022380">
    <property type="protein sequence ID" value="KAK5967540.1"/>
    <property type="molecule type" value="Genomic_DNA"/>
</dbReference>
<keyword evidence="1" id="KW-1133">Transmembrane helix</keyword>
<dbReference type="Proteomes" id="UP001331761">
    <property type="component" value="Unassembled WGS sequence"/>
</dbReference>
<keyword evidence="1" id="KW-0812">Transmembrane</keyword>
<accession>A0AAN8FE54</accession>
<proteinExistence type="predicted"/>
<keyword evidence="1" id="KW-0472">Membrane</keyword>
<feature type="transmembrane region" description="Helical" evidence="1">
    <location>
        <begin position="12"/>
        <end position="32"/>
    </location>
</feature>
<reference evidence="2 3" key="1">
    <citation type="submission" date="2019-10" db="EMBL/GenBank/DDBJ databases">
        <title>Assembly and Annotation for the nematode Trichostrongylus colubriformis.</title>
        <authorList>
            <person name="Martin J."/>
        </authorList>
    </citation>
    <scope>NUCLEOTIDE SEQUENCE [LARGE SCALE GENOMIC DNA]</scope>
    <source>
        <strain evidence="2">G859</strain>
        <tissue evidence="2">Whole worm</tissue>
    </source>
</reference>
<protein>
    <submittedName>
        <fullName evidence="2">Uncharacterized protein</fullName>
    </submittedName>
</protein>
<feature type="non-terminal residue" evidence="2">
    <location>
        <position position="1"/>
    </location>
</feature>
<evidence type="ECO:0000256" key="1">
    <source>
        <dbReference type="SAM" id="Phobius"/>
    </source>
</evidence>
<organism evidence="2 3">
    <name type="scientific">Trichostrongylus colubriformis</name>
    <name type="common">Black scour worm</name>
    <dbReference type="NCBI Taxonomy" id="6319"/>
    <lineage>
        <taxon>Eukaryota</taxon>
        <taxon>Metazoa</taxon>
        <taxon>Ecdysozoa</taxon>
        <taxon>Nematoda</taxon>
        <taxon>Chromadorea</taxon>
        <taxon>Rhabditida</taxon>
        <taxon>Rhabditina</taxon>
        <taxon>Rhabditomorpha</taxon>
        <taxon>Strongyloidea</taxon>
        <taxon>Trichostrongylidae</taxon>
        <taxon>Trichostrongylus</taxon>
    </lineage>
</organism>
<evidence type="ECO:0000313" key="3">
    <source>
        <dbReference type="Proteomes" id="UP001331761"/>
    </source>
</evidence>
<sequence>RMAQLQMVAMVARMAPLVVVVMVAIMAMVVMVKDQKLPLMTEVVLAILATKKAVAYQTPSQNLMAYLLR</sequence>
<evidence type="ECO:0000313" key="2">
    <source>
        <dbReference type="EMBL" id="KAK5967540.1"/>
    </source>
</evidence>
<comment type="caution">
    <text evidence="2">The sequence shown here is derived from an EMBL/GenBank/DDBJ whole genome shotgun (WGS) entry which is preliminary data.</text>
</comment>